<dbReference type="InterPro" id="IPR043504">
    <property type="entry name" value="Peptidase_S1_PA_chymotrypsin"/>
</dbReference>
<reference evidence="3 4" key="1">
    <citation type="submission" date="2018-12" db="EMBL/GenBank/DDBJ databases">
        <authorList>
            <person name="Li F."/>
        </authorList>
    </citation>
    <scope>NUCLEOTIDE SEQUENCE [LARGE SCALE GENOMIC DNA]</scope>
    <source>
        <strain evidence="3 4">EGI 6500705</strain>
    </source>
</reference>
<sequence length="683" mass="67499">MSVQSPTPRLRRALALGTAAAFGLGGFFATPAFAETTSADAPISGETFESNAFELLETEGVEAVGHDAEGNIVIRTSETSDAVAEFDATYDNVVVQTIVGGYSSMATTDVVGGAGYLVEAGELLGACSTGFSGWTPEGEPAVITAGHCAVGATSPAALSTPSGDPAGGGPSDSAGAPYAVIGDFGFSQYGGPGNTPGDTNDTSVDIAVIDVDNVALDLLPAVTDWTTTGDLSQSTTAITSVGTVDLTQPVSKSGRTTGKSTSTGTLTAGWANVEGDDGDDHIVKGFGGPMAVLGGDSGGAVYQGEKAVGLVSGGNQPGTEIWVADLVSGLAQTDGYTVMLEIDAPVLVTPANGSEVERGAQISGTGVIGSTVTVTPTGGESFSIPTNAEGNWSFPAPTALGNYGFSVQSVSGFNTSEVNTYALEVVPAPLVAPVIETPADGTTVETELTSVSGTALPGATVTLDGDVTGTALVGSDGTWSVATSLSYGAYTVTATQASEGETSPVASSGFAVVPVAPSISTPGEGDSFPASDAPETTSGVGIEGATVTVSVNGEVVGTADIEGELPVDEVPLANAAGDFNAAALPGDNWEVALADSVVTGANVISVTQEINGVSSAAATATFEVRAAAVEPPTEGDDDGDNGDGLAVTGGPDMMPIGIAAWLLIAGGIATTVIVRKRRLSAEV</sequence>
<keyword evidence="2" id="KW-0732">Signal</keyword>
<dbReference type="GO" id="GO:0005975">
    <property type="term" value="P:carbohydrate metabolic process"/>
    <property type="evidence" value="ECO:0007669"/>
    <property type="project" value="UniProtKB-ARBA"/>
</dbReference>
<proteinExistence type="predicted"/>
<feature type="chain" id="PRO_5019233793" description="Trypsin-like serine protease" evidence="2">
    <location>
        <begin position="35"/>
        <end position="683"/>
    </location>
</feature>
<feature type="transmembrane region" description="Helical" evidence="1">
    <location>
        <begin position="653"/>
        <end position="674"/>
    </location>
</feature>
<dbReference type="Gene3D" id="2.60.40.10">
    <property type="entry name" value="Immunoglobulins"/>
    <property type="match status" value="2"/>
</dbReference>
<organism evidence="3 4">
    <name type="scientific">Labedella endophytica</name>
    <dbReference type="NCBI Taxonomy" id="1523160"/>
    <lineage>
        <taxon>Bacteria</taxon>
        <taxon>Bacillati</taxon>
        <taxon>Actinomycetota</taxon>
        <taxon>Actinomycetes</taxon>
        <taxon>Micrococcales</taxon>
        <taxon>Microbacteriaceae</taxon>
        <taxon>Labedella</taxon>
    </lineage>
</organism>
<evidence type="ECO:0000313" key="3">
    <source>
        <dbReference type="EMBL" id="RUQ98285.1"/>
    </source>
</evidence>
<name>A0A433JP91_9MICO</name>
<evidence type="ECO:0008006" key="5">
    <source>
        <dbReference type="Google" id="ProtNLM"/>
    </source>
</evidence>
<keyword evidence="1" id="KW-0472">Membrane</keyword>
<dbReference type="PROSITE" id="PS00135">
    <property type="entry name" value="TRYPSIN_SER"/>
    <property type="match status" value="1"/>
</dbReference>
<evidence type="ECO:0000313" key="4">
    <source>
        <dbReference type="Proteomes" id="UP000274909"/>
    </source>
</evidence>
<dbReference type="AlphaFoldDB" id="A0A433JP91"/>
<gene>
    <name evidence="3" type="ORF">ELQ94_14875</name>
</gene>
<protein>
    <recommendedName>
        <fullName evidence="5">Trypsin-like serine protease</fullName>
    </recommendedName>
</protein>
<dbReference type="Gene3D" id="2.40.10.10">
    <property type="entry name" value="Trypsin-like serine proteases"/>
    <property type="match status" value="2"/>
</dbReference>
<dbReference type="PROSITE" id="PS00134">
    <property type="entry name" value="TRYPSIN_HIS"/>
    <property type="match status" value="1"/>
</dbReference>
<keyword evidence="4" id="KW-1185">Reference proteome</keyword>
<dbReference type="OrthoDB" id="8781117at2"/>
<dbReference type="GO" id="GO:0004252">
    <property type="term" value="F:serine-type endopeptidase activity"/>
    <property type="evidence" value="ECO:0007669"/>
    <property type="project" value="InterPro"/>
</dbReference>
<dbReference type="EMBL" id="RZGZ01000004">
    <property type="protein sequence ID" value="RUQ98285.1"/>
    <property type="molecule type" value="Genomic_DNA"/>
</dbReference>
<dbReference type="InterPro" id="IPR009003">
    <property type="entry name" value="Peptidase_S1_PA"/>
</dbReference>
<evidence type="ECO:0000256" key="2">
    <source>
        <dbReference type="SAM" id="SignalP"/>
    </source>
</evidence>
<dbReference type="RefSeq" id="WP_127051139.1">
    <property type="nucleotide sequence ID" value="NZ_RZGZ01000004.1"/>
</dbReference>
<dbReference type="GO" id="GO:0006508">
    <property type="term" value="P:proteolysis"/>
    <property type="evidence" value="ECO:0007669"/>
    <property type="project" value="InterPro"/>
</dbReference>
<comment type="caution">
    <text evidence="3">The sequence shown here is derived from an EMBL/GenBank/DDBJ whole genome shotgun (WGS) entry which is preliminary data.</text>
</comment>
<dbReference type="SUPFAM" id="SSF50494">
    <property type="entry name" value="Trypsin-like serine proteases"/>
    <property type="match status" value="1"/>
</dbReference>
<dbReference type="InterPro" id="IPR033116">
    <property type="entry name" value="TRYPSIN_SER"/>
</dbReference>
<keyword evidence="1" id="KW-0812">Transmembrane</keyword>
<dbReference type="Proteomes" id="UP000274909">
    <property type="component" value="Unassembled WGS sequence"/>
</dbReference>
<dbReference type="InterPro" id="IPR013783">
    <property type="entry name" value="Ig-like_fold"/>
</dbReference>
<dbReference type="InterPro" id="IPR018114">
    <property type="entry name" value="TRYPSIN_HIS"/>
</dbReference>
<feature type="signal peptide" evidence="2">
    <location>
        <begin position="1"/>
        <end position="34"/>
    </location>
</feature>
<keyword evidence="1" id="KW-1133">Transmembrane helix</keyword>
<evidence type="ECO:0000256" key="1">
    <source>
        <dbReference type="SAM" id="Phobius"/>
    </source>
</evidence>
<accession>A0A433JP91</accession>